<keyword evidence="2" id="KW-0540">Nuclease</keyword>
<dbReference type="OrthoDB" id="9763101at2"/>
<evidence type="ECO:0000313" key="3">
    <source>
        <dbReference type="Proteomes" id="UP000061569"/>
    </source>
</evidence>
<accession>A0A0S2DI38</accession>
<keyword evidence="2" id="KW-0255">Endonuclease</keyword>
<reference evidence="2 3" key="1">
    <citation type="submission" date="2015-11" db="EMBL/GenBank/DDBJ databases">
        <title>Genome sequences of Lysobacter enzymogenes strain C3 and Lysobacter antibioticus ATCC 29479.</title>
        <authorList>
            <person name="Kobayashi D.Y."/>
        </authorList>
    </citation>
    <scope>NUCLEOTIDE SEQUENCE [LARGE SCALE GENOMIC DNA]</scope>
    <source>
        <strain evidence="2 3">C3</strain>
    </source>
</reference>
<evidence type="ECO:0000313" key="2">
    <source>
        <dbReference type="EMBL" id="ALN58315.1"/>
    </source>
</evidence>
<dbReference type="PANTHER" id="PTHR42194">
    <property type="entry name" value="UPF0276 PROTEIN HI_1600"/>
    <property type="match status" value="1"/>
</dbReference>
<gene>
    <name evidence="2" type="ORF">GLE_2967</name>
</gene>
<proteinExistence type="inferred from homology"/>
<dbReference type="PANTHER" id="PTHR42194:SF1">
    <property type="entry name" value="UPF0276 PROTEIN HI_1600"/>
    <property type="match status" value="1"/>
</dbReference>
<dbReference type="Proteomes" id="UP000061569">
    <property type="component" value="Chromosome"/>
</dbReference>
<sequence length="290" mass="31446">MTASHAPPRAAGLGLRRALIPQLLAMDAGAVDFLECAPDNWIGVGGRNGAALARLAARFPLSGHGLSLSLGGTAPLDLELLRRTRGFLDRFDIALYSEHLSYCSDDGHLYDLLPIPFTEEAVRHVAARIRQAQDALGRRIAVENVSYYAAPHQALAEVDFLLAVLAEADCDLLLDLNNLYVNAHNHGYDARAFLARLPAARIASMHIAGHYDDEGGLKIDTHGAPVRDDVWALLAEAYARFGVRPTLLERDFGFPPLSELLAEVERIRSLQTAAARAAARPAERAEPAHV</sequence>
<dbReference type="KEGG" id="lez:GLE_2967"/>
<dbReference type="InterPro" id="IPR036237">
    <property type="entry name" value="Xyl_isomerase-like_sf"/>
</dbReference>
<dbReference type="HAMAP" id="MF_00697">
    <property type="entry name" value="UPF0276"/>
    <property type="match status" value="1"/>
</dbReference>
<dbReference type="SUPFAM" id="SSF51658">
    <property type="entry name" value="Xylose isomerase-like"/>
    <property type="match status" value="1"/>
</dbReference>
<dbReference type="AlphaFoldDB" id="A0A0S2DI38"/>
<dbReference type="Pfam" id="PF05114">
    <property type="entry name" value="MbnB_TglH_ChrH"/>
    <property type="match status" value="1"/>
</dbReference>
<dbReference type="NCBIfam" id="NF003818">
    <property type="entry name" value="PRK05409.1"/>
    <property type="match status" value="1"/>
</dbReference>
<dbReference type="EMBL" id="CP013140">
    <property type="protein sequence ID" value="ALN58315.1"/>
    <property type="molecule type" value="Genomic_DNA"/>
</dbReference>
<dbReference type="Gene3D" id="3.20.20.150">
    <property type="entry name" value="Divalent-metal-dependent TIM barrel enzymes"/>
    <property type="match status" value="1"/>
</dbReference>
<dbReference type="PATRIC" id="fig|69.6.peg.2928"/>
<dbReference type="InterPro" id="IPR007801">
    <property type="entry name" value="MbnB/TglH/ChrH"/>
</dbReference>
<name>A0A0S2DI38_LYSEN</name>
<organism evidence="2 3">
    <name type="scientific">Lysobacter enzymogenes</name>
    <dbReference type="NCBI Taxonomy" id="69"/>
    <lineage>
        <taxon>Bacteria</taxon>
        <taxon>Pseudomonadati</taxon>
        <taxon>Pseudomonadota</taxon>
        <taxon>Gammaproteobacteria</taxon>
        <taxon>Lysobacterales</taxon>
        <taxon>Lysobacteraceae</taxon>
        <taxon>Lysobacter</taxon>
    </lineage>
</organism>
<dbReference type="STRING" id="69.GLE_2967"/>
<keyword evidence="2" id="KW-0378">Hydrolase</keyword>
<evidence type="ECO:0000256" key="1">
    <source>
        <dbReference type="HAMAP-Rule" id="MF_00697"/>
    </source>
</evidence>
<comment type="similarity">
    <text evidence="1">Belongs to the UPF0276 family.</text>
</comment>
<protein>
    <recommendedName>
        <fullName evidence="1">UPF0276 protein GLE_2967</fullName>
    </recommendedName>
</protein>
<dbReference type="GO" id="GO:0004519">
    <property type="term" value="F:endonuclease activity"/>
    <property type="evidence" value="ECO:0007669"/>
    <property type="project" value="UniProtKB-KW"/>
</dbReference>